<dbReference type="Proteomes" id="UP000092993">
    <property type="component" value="Unassembled WGS sequence"/>
</dbReference>
<gene>
    <name evidence="2" type="ORF">A0H81_06644</name>
</gene>
<feature type="signal peptide" evidence="1">
    <location>
        <begin position="1"/>
        <end position="21"/>
    </location>
</feature>
<evidence type="ECO:0000313" key="2">
    <source>
        <dbReference type="EMBL" id="OBZ73469.1"/>
    </source>
</evidence>
<evidence type="ECO:0000256" key="1">
    <source>
        <dbReference type="SAM" id="SignalP"/>
    </source>
</evidence>
<dbReference type="EMBL" id="LUGG01000007">
    <property type="protein sequence ID" value="OBZ73469.1"/>
    <property type="molecule type" value="Genomic_DNA"/>
</dbReference>
<keyword evidence="3" id="KW-1185">Reference proteome</keyword>
<name>A0A1C7MAN5_GRIFR</name>
<dbReference type="AlphaFoldDB" id="A0A1C7MAN5"/>
<accession>A0A1C7MAN5</accession>
<reference evidence="2 3" key="1">
    <citation type="submission" date="2016-03" db="EMBL/GenBank/DDBJ databases">
        <title>Whole genome sequencing of Grifola frondosa 9006-11.</title>
        <authorList>
            <person name="Min B."/>
            <person name="Park H."/>
            <person name="Kim J.-G."/>
            <person name="Cho H."/>
            <person name="Oh Y.-L."/>
            <person name="Kong W.-S."/>
            <person name="Choi I.-G."/>
        </authorList>
    </citation>
    <scope>NUCLEOTIDE SEQUENCE [LARGE SCALE GENOMIC DNA]</scope>
    <source>
        <strain evidence="2 3">9006-11</strain>
    </source>
</reference>
<keyword evidence="1" id="KW-0732">Signal</keyword>
<sequence length="142" mass="16160">MCTVWVVLATLISGIVSPLHRLEFSVDFSHSRYTRGDLERHIGMDAFDAALCGKNFAGLEQVKITFINLVDEEDHLLQDILKCLPRVNARSILCVDVQYESSDGANQAAEFTKWQNVPRNLCFRDDDPAKRSDATQGYRQRR</sequence>
<organism evidence="2 3">
    <name type="scientific">Grifola frondosa</name>
    <name type="common">Maitake</name>
    <name type="synonym">Polyporus frondosus</name>
    <dbReference type="NCBI Taxonomy" id="5627"/>
    <lineage>
        <taxon>Eukaryota</taxon>
        <taxon>Fungi</taxon>
        <taxon>Dikarya</taxon>
        <taxon>Basidiomycota</taxon>
        <taxon>Agaricomycotina</taxon>
        <taxon>Agaricomycetes</taxon>
        <taxon>Polyporales</taxon>
        <taxon>Grifolaceae</taxon>
        <taxon>Grifola</taxon>
    </lineage>
</organism>
<protein>
    <submittedName>
        <fullName evidence="2">Uncharacterized protein</fullName>
    </submittedName>
</protein>
<proteinExistence type="predicted"/>
<feature type="chain" id="PRO_5008889031" evidence="1">
    <location>
        <begin position="22"/>
        <end position="142"/>
    </location>
</feature>
<evidence type="ECO:0000313" key="3">
    <source>
        <dbReference type="Proteomes" id="UP000092993"/>
    </source>
</evidence>
<comment type="caution">
    <text evidence="2">The sequence shown here is derived from an EMBL/GenBank/DDBJ whole genome shotgun (WGS) entry which is preliminary data.</text>
</comment>